<evidence type="ECO:0000313" key="3">
    <source>
        <dbReference type="Proteomes" id="UP001214043"/>
    </source>
</evidence>
<dbReference type="KEGG" id="hfl:PUV54_15075"/>
<organism evidence="2 3">
    <name type="scientific">Hyphococcus flavus</name>
    <dbReference type="NCBI Taxonomy" id="1866326"/>
    <lineage>
        <taxon>Bacteria</taxon>
        <taxon>Pseudomonadati</taxon>
        <taxon>Pseudomonadota</taxon>
        <taxon>Alphaproteobacteria</taxon>
        <taxon>Parvularculales</taxon>
        <taxon>Parvularculaceae</taxon>
        <taxon>Hyphococcus</taxon>
    </lineage>
</organism>
<feature type="chain" id="PRO_5042059308" evidence="1">
    <location>
        <begin position="22"/>
        <end position="177"/>
    </location>
</feature>
<gene>
    <name evidence="2" type="ORF">PUV54_15075</name>
</gene>
<dbReference type="Proteomes" id="UP001214043">
    <property type="component" value="Chromosome"/>
</dbReference>
<keyword evidence="1" id="KW-0732">Signal</keyword>
<dbReference type="PROSITE" id="PS51257">
    <property type="entry name" value="PROKAR_LIPOPROTEIN"/>
    <property type="match status" value="1"/>
</dbReference>
<keyword evidence="3" id="KW-1185">Reference proteome</keyword>
<dbReference type="EMBL" id="CP118166">
    <property type="protein sequence ID" value="WDI31270.1"/>
    <property type="molecule type" value="Genomic_DNA"/>
</dbReference>
<accession>A0AAF0CBL6</accession>
<evidence type="ECO:0000313" key="2">
    <source>
        <dbReference type="EMBL" id="WDI31270.1"/>
    </source>
</evidence>
<protein>
    <submittedName>
        <fullName evidence="2">Uncharacterized protein</fullName>
    </submittedName>
</protein>
<sequence>MKLTSVVIAAIISVWMSSCTAQPYVYTSLFDPPKSTVIDIEEEKMFTDHRVFSVLACKSDSQFICLLFSDGYPYFAVPRDGILETGLSWELNGATFQAIGTVEKPFFGTKVEGIVIDRLKDNSDQPSVRFIYSEQMGLLAFASIEFEATSGQGRKITYVMLSGERLLEGQKGFGARK</sequence>
<name>A0AAF0CBL6_9PROT</name>
<dbReference type="RefSeq" id="WP_274493121.1">
    <property type="nucleotide sequence ID" value="NZ_CP118166.1"/>
</dbReference>
<reference evidence="2" key="1">
    <citation type="submission" date="2023-02" db="EMBL/GenBank/DDBJ databases">
        <title>Genome sequence of Hyphococcus flavus.</title>
        <authorList>
            <person name="Rong J.-C."/>
            <person name="Zhao Q."/>
            <person name="Yi M."/>
            <person name="Wu J.-Y."/>
        </authorList>
    </citation>
    <scope>NUCLEOTIDE SEQUENCE</scope>
    <source>
        <strain evidence="2">MCCC 1K03223</strain>
    </source>
</reference>
<evidence type="ECO:0000256" key="1">
    <source>
        <dbReference type="SAM" id="SignalP"/>
    </source>
</evidence>
<proteinExistence type="predicted"/>
<dbReference type="AlphaFoldDB" id="A0AAF0CBL6"/>
<feature type="signal peptide" evidence="1">
    <location>
        <begin position="1"/>
        <end position="21"/>
    </location>
</feature>